<dbReference type="Proteomes" id="UP000447081">
    <property type="component" value="Unassembled WGS sequence"/>
</dbReference>
<dbReference type="InterPro" id="IPR016032">
    <property type="entry name" value="Sig_transdc_resp-reg_C-effctor"/>
</dbReference>
<dbReference type="PANTHER" id="PTHR33121:SF80">
    <property type="entry name" value="CYCLIC DI-GMP PHOSPHODIESTERASE PDEL"/>
    <property type="match status" value="1"/>
</dbReference>
<reference evidence="5 6" key="2">
    <citation type="submission" date="2019-12" db="EMBL/GenBank/DDBJ databases">
        <title>Enteriobacteria Tanzani isolates_10434.</title>
        <authorList>
            <person name="Subbiah M."/>
            <person name="Call D."/>
        </authorList>
    </citation>
    <scope>NUCLEOTIDE SEQUENCE [LARGE SCALE GENOMIC DNA]</scope>
    <source>
        <strain evidence="5 6">10434wG3</strain>
    </source>
</reference>
<proteinExistence type="predicted"/>
<dbReference type="CDD" id="cd01948">
    <property type="entry name" value="EAL"/>
    <property type="match status" value="1"/>
</dbReference>
<dbReference type="Gene3D" id="3.20.20.450">
    <property type="entry name" value="EAL domain"/>
    <property type="match status" value="1"/>
</dbReference>
<evidence type="ECO:0000256" key="1">
    <source>
        <dbReference type="ARBA" id="ARBA00023125"/>
    </source>
</evidence>
<evidence type="ECO:0000313" key="3">
    <source>
        <dbReference type="EMBL" id="MWL47920.1"/>
    </source>
</evidence>
<sequence>MASHDLSVFLEEFGATVNLTLPGIVSEKERLLLKLLMEGMSVTEISQYRNRSAKTISHQKKQLYEKLGIQSDITFWRDIFFQYHPQVISGTGNKNNFYIPDNRCHHIVTPEAISLALENHEFKPWIQPVFCAQTGVLTGCEVLVRWEHPQTGIIPPDQFIPLAESSGLIVIMTRQLMKQTADIL</sequence>
<evidence type="ECO:0000313" key="8">
    <source>
        <dbReference type="Proteomes" id="UP000487258"/>
    </source>
</evidence>
<dbReference type="InterPro" id="IPR035919">
    <property type="entry name" value="EAL_sf"/>
</dbReference>
<dbReference type="GO" id="GO:0071111">
    <property type="term" value="F:cyclic-guanylate-specific phosphodiesterase activity"/>
    <property type="evidence" value="ECO:0007669"/>
    <property type="project" value="InterPro"/>
</dbReference>
<evidence type="ECO:0000313" key="6">
    <source>
        <dbReference type="Proteomes" id="UP000447081"/>
    </source>
</evidence>
<dbReference type="Pfam" id="PF00563">
    <property type="entry name" value="EAL"/>
    <property type="match status" value="1"/>
</dbReference>
<organism evidence="5 6">
    <name type="scientific">Escherichia coli</name>
    <dbReference type="NCBI Taxonomy" id="562"/>
    <lineage>
        <taxon>Bacteria</taxon>
        <taxon>Pseudomonadati</taxon>
        <taxon>Pseudomonadota</taxon>
        <taxon>Gammaproteobacteria</taxon>
        <taxon>Enterobacterales</taxon>
        <taxon>Enterobacteriaceae</taxon>
        <taxon>Escherichia</taxon>
    </lineage>
</organism>
<dbReference type="InterPro" id="IPR000792">
    <property type="entry name" value="Tscrpt_reg_LuxR_C"/>
</dbReference>
<dbReference type="PROSITE" id="PS50883">
    <property type="entry name" value="EAL"/>
    <property type="match status" value="1"/>
</dbReference>
<dbReference type="RefSeq" id="WP_160445805.1">
    <property type="nucleotide sequence ID" value="NZ_VJVH01000050.1"/>
</dbReference>
<dbReference type="GO" id="GO:0003677">
    <property type="term" value="F:DNA binding"/>
    <property type="evidence" value="ECO:0007669"/>
    <property type="project" value="UniProtKB-KW"/>
</dbReference>
<protein>
    <submittedName>
        <fullName evidence="5">EAL domain-containing protein</fullName>
    </submittedName>
</protein>
<dbReference type="Proteomes" id="UP000460875">
    <property type="component" value="Unassembled WGS sequence"/>
</dbReference>
<dbReference type="Pfam" id="PF00196">
    <property type="entry name" value="GerE"/>
    <property type="match status" value="1"/>
</dbReference>
<reference evidence="3 8" key="1">
    <citation type="submission" date="2019-12" db="EMBL/GenBank/DDBJ databases">
        <title>Enteriobacteria Tanzani isolates_10432.</title>
        <authorList>
            <person name="Subbiah M."/>
            <person name="Call D."/>
        </authorList>
    </citation>
    <scope>NUCLEOTIDE SEQUENCE [LARGE SCALE GENOMIC DNA]</scope>
    <source>
        <strain evidence="3 8">10432wF6</strain>
    </source>
</reference>
<comment type="caution">
    <text evidence="5">The sequence shown here is derived from an EMBL/GenBank/DDBJ whole genome shotgun (WGS) entry which is preliminary data.</text>
</comment>
<gene>
    <name evidence="4" type="ORF">GP975_14535</name>
    <name evidence="3" type="ORF">GQM04_20830</name>
    <name evidence="5" type="ORF">GRW24_10050</name>
</gene>
<dbReference type="GO" id="GO:0006355">
    <property type="term" value="P:regulation of DNA-templated transcription"/>
    <property type="evidence" value="ECO:0007669"/>
    <property type="project" value="InterPro"/>
</dbReference>
<dbReference type="SMART" id="SM00421">
    <property type="entry name" value="HTH_LUXR"/>
    <property type="match status" value="1"/>
</dbReference>
<feature type="domain" description="EAL" evidence="2">
    <location>
        <begin position="106"/>
        <end position="184"/>
    </location>
</feature>
<dbReference type="EMBL" id="WUIG01000141">
    <property type="protein sequence ID" value="MXJ08817.1"/>
    <property type="molecule type" value="Genomic_DNA"/>
</dbReference>
<dbReference type="EMBL" id="WTQT01000315">
    <property type="protein sequence ID" value="MWR39248.1"/>
    <property type="molecule type" value="Genomic_DNA"/>
</dbReference>
<reference evidence="4 7" key="3">
    <citation type="submission" date="2019-12" db="EMBL/GenBank/DDBJ databases">
        <title>Enteriobacteria Tanzani isolates_8377-8380.</title>
        <authorList>
            <person name="Subbiah M."/>
            <person name="Call D."/>
        </authorList>
    </citation>
    <scope>NUCLEOTIDE SEQUENCE [LARGE SCALE GENOMIC DNA]</scope>
    <source>
        <strain evidence="4 7">8379wE2</strain>
    </source>
</reference>
<dbReference type="CDD" id="cd06170">
    <property type="entry name" value="LuxR_C_like"/>
    <property type="match status" value="1"/>
</dbReference>
<name>A0A6D0EVV5_ECOLX</name>
<dbReference type="SUPFAM" id="SSF141868">
    <property type="entry name" value="EAL domain-like"/>
    <property type="match status" value="1"/>
</dbReference>
<evidence type="ECO:0000313" key="5">
    <source>
        <dbReference type="EMBL" id="MXJ08817.1"/>
    </source>
</evidence>
<accession>A0A6D0EVV5</accession>
<dbReference type="InterPro" id="IPR036388">
    <property type="entry name" value="WH-like_DNA-bd_sf"/>
</dbReference>
<dbReference type="AlphaFoldDB" id="A0A6D0EVV5"/>
<dbReference type="PANTHER" id="PTHR33121">
    <property type="entry name" value="CYCLIC DI-GMP PHOSPHODIESTERASE PDEF"/>
    <property type="match status" value="1"/>
</dbReference>
<dbReference type="SUPFAM" id="SSF46894">
    <property type="entry name" value="C-terminal effector domain of the bipartite response regulators"/>
    <property type="match status" value="1"/>
</dbReference>
<dbReference type="Proteomes" id="UP000487258">
    <property type="component" value="Unassembled WGS sequence"/>
</dbReference>
<dbReference type="Gene3D" id="1.10.10.10">
    <property type="entry name" value="Winged helix-like DNA-binding domain superfamily/Winged helix DNA-binding domain"/>
    <property type="match status" value="1"/>
</dbReference>
<dbReference type="InterPro" id="IPR001633">
    <property type="entry name" value="EAL_dom"/>
</dbReference>
<keyword evidence="1" id="KW-0238">DNA-binding</keyword>
<evidence type="ECO:0000313" key="7">
    <source>
        <dbReference type="Proteomes" id="UP000460875"/>
    </source>
</evidence>
<feature type="non-terminal residue" evidence="5">
    <location>
        <position position="184"/>
    </location>
</feature>
<dbReference type="InterPro" id="IPR050706">
    <property type="entry name" value="Cyclic-di-GMP_PDE-like"/>
</dbReference>
<evidence type="ECO:0000259" key="2">
    <source>
        <dbReference type="PROSITE" id="PS50883"/>
    </source>
</evidence>
<dbReference type="EMBL" id="WTMY01000287">
    <property type="protein sequence ID" value="MWL47920.1"/>
    <property type="molecule type" value="Genomic_DNA"/>
</dbReference>
<evidence type="ECO:0000313" key="4">
    <source>
        <dbReference type="EMBL" id="MWR39248.1"/>
    </source>
</evidence>